<dbReference type="AlphaFoldDB" id="A0A0P1KP58"/>
<evidence type="ECO:0000313" key="2">
    <source>
        <dbReference type="Proteomes" id="UP000236544"/>
    </source>
</evidence>
<dbReference type="OrthoDB" id="4030310at2759"/>
<keyword evidence="2" id="KW-1185">Reference proteome</keyword>
<dbReference type="PANTHER" id="PTHR36436:SF6">
    <property type="entry name" value="SLL5081 PROTEIN"/>
    <property type="match status" value="1"/>
</dbReference>
<evidence type="ECO:0000313" key="1">
    <source>
        <dbReference type="EMBL" id="CUS21007.1"/>
    </source>
</evidence>
<dbReference type="Gene3D" id="2.30.320.10">
    <property type="entry name" value="YwqG-like"/>
    <property type="match status" value="1"/>
</dbReference>
<dbReference type="SUPFAM" id="SSF103032">
    <property type="entry name" value="Hypothetical protein YwqG"/>
    <property type="match status" value="1"/>
</dbReference>
<organism evidence="1 2">
    <name type="scientific">Lachancea quebecensis</name>
    <dbReference type="NCBI Taxonomy" id="1654605"/>
    <lineage>
        <taxon>Eukaryota</taxon>
        <taxon>Fungi</taxon>
        <taxon>Dikarya</taxon>
        <taxon>Ascomycota</taxon>
        <taxon>Saccharomycotina</taxon>
        <taxon>Saccharomycetes</taxon>
        <taxon>Saccharomycetales</taxon>
        <taxon>Saccharomycetaceae</taxon>
        <taxon>Lachancea</taxon>
    </lineage>
</organism>
<dbReference type="PANTHER" id="PTHR36436">
    <property type="entry name" value="SLL5081 PROTEIN"/>
    <property type="match status" value="1"/>
</dbReference>
<dbReference type="Proteomes" id="UP000236544">
    <property type="component" value="Unassembled WGS sequence"/>
</dbReference>
<protein>
    <submittedName>
        <fullName evidence="1">LAQU0S02e03598g1_1</fullName>
    </submittedName>
</protein>
<dbReference type="InterPro" id="IPR035948">
    <property type="entry name" value="YwqG-like_sf"/>
</dbReference>
<name>A0A0P1KP58_9SACH</name>
<dbReference type="EMBL" id="LN890542">
    <property type="protein sequence ID" value="CUS21007.1"/>
    <property type="molecule type" value="Genomic_DNA"/>
</dbReference>
<proteinExistence type="predicted"/>
<sequence>MTKHLLPPEVEEYRTVFEQTQIESIRLLAKKGPTGRYDSKFGGEPYFPRDFQYPLDEDGKPMKLLAQVNFEDMPALKNYPKRGILQFYLTTNDVAYGLDYEPPHQQRYFRILYFEEVLRDEGKLVSDFSFLPAKKPNDEDFPVESESKITFTRQIELMTPFDYRFRETVPIPSAVWTFDVELKYEEMHDAFHHKVGGYGAFVQGDPRLESCTDYSSYTHLLFQIASDDDIDCCWGDGGVANFFITEEDLKNRFFDRVLYNWDCS</sequence>
<dbReference type="InterPro" id="IPR015315">
    <property type="entry name" value="DUF1963"/>
</dbReference>
<reference evidence="2" key="1">
    <citation type="submission" date="2015-10" db="EMBL/GenBank/DDBJ databases">
        <authorList>
            <person name="Devillers H."/>
        </authorList>
    </citation>
    <scope>NUCLEOTIDE SEQUENCE [LARGE SCALE GENOMIC DNA]</scope>
</reference>
<gene>
    <name evidence="1" type="ORF">LAQU0_S02e03598g</name>
</gene>
<accession>A0A0P1KP58</accession>
<dbReference type="Pfam" id="PF09234">
    <property type="entry name" value="DUF1963"/>
    <property type="match status" value="1"/>
</dbReference>